<comment type="similarity">
    <text evidence="1">Belongs to the methyltransferase superfamily. LaeA methyltransferase family.</text>
</comment>
<keyword evidence="3" id="KW-1185">Reference proteome</keyword>
<dbReference type="Proteomes" id="UP001586593">
    <property type="component" value="Unassembled WGS sequence"/>
</dbReference>
<name>A0ABR3VXN7_9PEZI</name>
<dbReference type="InterPro" id="IPR029063">
    <property type="entry name" value="SAM-dependent_MTases_sf"/>
</dbReference>
<evidence type="ECO:0000313" key="3">
    <source>
        <dbReference type="Proteomes" id="UP001586593"/>
    </source>
</evidence>
<proteinExistence type="inferred from homology"/>
<gene>
    <name evidence="2" type="ORF">VTK73DRAFT_10251</name>
</gene>
<evidence type="ECO:0000256" key="1">
    <source>
        <dbReference type="ARBA" id="ARBA00038158"/>
    </source>
</evidence>
<dbReference type="SUPFAM" id="SSF53335">
    <property type="entry name" value="S-adenosyl-L-methionine-dependent methyltransferases"/>
    <property type="match status" value="1"/>
</dbReference>
<comment type="caution">
    <text evidence="2">The sequence shown here is derived from an EMBL/GenBank/DDBJ whole genome shotgun (WGS) entry which is preliminary data.</text>
</comment>
<dbReference type="Gene3D" id="3.40.50.150">
    <property type="entry name" value="Vaccinia Virus protein VP39"/>
    <property type="match status" value="1"/>
</dbReference>
<accession>A0ABR3VXN7</accession>
<dbReference type="EMBL" id="JAZHXJ010000953">
    <property type="protein sequence ID" value="KAL1847841.1"/>
    <property type="molecule type" value="Genomic_DNA"/>
</dbReference>
<dbReference type="PANTHER" id="PTHR43591">
    <property type="entry name" value="METHYLTRANSFERASE"/>
    <property type="match status" value="1"/>
</dbReference>
<evidence type="ECO:0000313" key="2">
    <source>
        <dbReference type="EMBL" id="KAL1847841.1"/>
    </source>
</evidence>
<sequence>MRNFFKLGRQSSEDLEAPQFLALPPDFDDMASTSDYEPSIGESVFCSVTSSINESVWEYGRRYQVFRYGRYPLPNDDEEVNREILKHVMFKELLHGQLHLAPIGKNPQKIIDLGTGTGEWAIEVGDNFPSARVIGVDLSRIQPVWLPPNVEFYVDDIEDEWIHSSDFDYVHLRVVCSTLRDPKKVLATAYRNMNPGGWIELQEINPVVKCDDGTVPPDYPLTRFYEQMRTVFEEHYGFDPDFVERAPSQLEELGFVNVQLRVFHVPIGEWPKDKHLRTLGAYLREILAETLPAMAAKPFHESGIDDADAKELLQDVRDALRERRFHAYLPIHFVWAQKPAT</sequence>
<evidence type="ECO:0008006" key="4">
    <source>
        <dbReference type="Google" id="ProtNLM"/>
    </source>
</evidence>
<dbReference type="Pfam" id="PF13489">
    <property type="entry name" value="Methyltransf_23"/>
    <property type="match status" value="1"/>
</dbReference>
<reference evidence="2 3" key="1">
    <citation type="journal article" date="2024" name="Commun. Biol.">
        <title>Comparative genomic analysis of thermophilic fungi reveals convergent evolutionary adaptations and gene losses.</title>
        <authorList>
            <person name="Steindorff A.S."/>
            <person name="Aguilar-Pontes M.V."/>
            <person name="Robinson A.J."/>
            <person name="Andreopoulos B."/>
            <person name="LaButti K."/>
            <person name="Kuo A."/>
            <person name="Mondo S."/>
            <person name="Riley R."/>
            <person name="Otillar R."/>
            <person name="Haridas S."/>
            <person name="Lipzen A."/>
            <person name="Grimwood J."/>
            <person name="Schmutz J."/>
            <person name="Clum A."/>
            <person name="Reid I.D."/>
            <person name="Moisan M.C."/>
            <person name="Butler G."/>
            <person name="Nguyen T.T.M."/>
            <person name="Dewar K."/>
            <person name="Conant G."/>
            <person name="Drula E."/>
            <person name="Henrissat B."/>
            <person name="Hansel C."/>
            <person name="Singer S."/>
            <person name="Hutchinson M.I."/>
            <person name="de Vries R.P."/>
            <person name="Natvig D.O."/>
            <person name="Powell A.J."/>
            <person name="Tsang A."/>
            <person name="Grigoriev I.V."/>
        </authorList>
    </citation>
    <scope>NUCLEOTIDE SEQUENCE [LARGE SCALE GENOMIC DNA]</scope>
    <source>
        <strain evidence="2 3">ATCC 24622</strain>
    </source>
</reference>
<dbReference type="PANTHER" id="PTHR43591:SF10">
    <property type="entry name" value="ABC TRANSMEMBRANE TYPE-1 DOMAIN-CONTAINING PROTEIN-RELATED"/>
    <property type="match status" value="1"/>
</dbReference>
<organism evidence="2 3">
    <name type="scientific">Phialemonium thermophilum</name>
    <dbReference type="NCBI Taxonomy" id="223376"/>
    <lineage>
        <taxon>Eukaryota</taxon>
        <taxon>Fungi</taxon>
        <taxon>Dikarya</taxon>
        <taxon>Ascomycota</taxon>
        <taxon>Pezizomycotina</taxon>
        <taxon>Sordariomycetes</taxon>
        <taxon>Sordariomycetidae</taxon>
        <taxon>Cephalothecales</taxon>
        <taxon>Cephalothecaceae</taxon>
        <taxon>Phialemonium</taxon>
    </lineage>
</organism>
<dbReference type="CDD" id="cd02440">
    <property type="entry name" value="AdoMet_MTases"/>
    <property type="match status" value="1"/>
</dbReference>
<protein>
    <recommendedName>
        <fullName evidence="4">Methyltransferase domain-containing protein</fullName>
    </recommendedName>
</protein>